<dbReference type="NCBIfam" id="NF005559">
    <property type="entry name" value="PRK07231.1"/>
    <property type="match status" value="1"/>
</dbReference>
<dbReference type="Pfam" id="PF13561">
    <property type="entry name" value="adh_short_C2"/>
    <property type="match status" value="1"/>
</dbReference>
<dbReference type="FunFam" id="3.40.50.720:FF:000084">
    <property type="entry name" value="Short-chain dehydrogenase reductase"/>
    <property type="match status" value="1"/>
</dbReference>
<comment type="similarity">
    <text evidence="1">Belongs to the short-chain dehydrogenases/reductases (SDR) family.</text>
</comment>
<sequence length="249" mass="24941">MTSRLTGSTALVTGSTSGIGRAIAEALAQLDAHVIVSGRDPARGEDVVAGIRAAGGKADFISADLSDSAGAHALAEQATAVTGRIDILVNNAGIYTFGPTTEFTDAAFDRMYNVNVKAPYVLVGDLAPGMAERGGGAIINITTGAAVKGLPSAGLYGSSKAAIDLLTKAWAAEFGPRGVRVNAVSPGPIHTAGTEAMGEGAIESFAEGLPAGRVGQPHEIATAVAYLASDDASFVHGAIFSVDGGFTVI</sequence>
<dbReference type="InterPro" id="IPR036291">
    <property type="entry name" value="NAD(P)-bd_dom_sf"/>
</dbReference>
<dbReference type="SUPFAM" id="SSF51735">
    <property type="entry name" value="NAD(P)-binding Rossmann-fold domains"/>
    <property type="match status" value="1"/>
</dbReference>
<dbReference type="CDD" id="cd05233">
    <property type="entry name" value="SDR_c"/>
    <property type="match status" value="1"/>
</dbReference>
<organism evidence="3 4">
    <name type="scientific">Actinacidiphila rubida</name>
    <dbReference type="NCBI Taxonomy" id="310780"/>
    <lineage>
        <taxon>Bacteria</taxon>
        <taxon>Bacillati</taxon>
        <taxon>Actinomycetota</taxon>
        <taxon>Actinomycetes</taxon>
        <taxon>Kitasatosporales</taxon>
        <taxon>Streptomycetaceae</taxon>
        <taxon>Actinacidiphila</taxon>
    </lineage>
</organism>
<evidence type="ECO:0000256" key="1">
    <source>
        <dbReference type="ARBA" id="ARBA00006484"/>
    </source>
</evidence>
<evidence type="ECO:0000313" key="3">
    <source>
        <dbReference type="EMBL" id="SEO46606.1"/>
    </source>
</evidence>
<reference evidence="3 4" key="1">
    <citation type="submission" date="2016-10" db="EMBL/GenBank/DDBJ databases">
        <authorList>
            <person name="de Groot N.N."/>
        </authorList>
    </citation>
    <scope>NUCLEOTIDE SEQUENCE [LARGE SCALE GENOMIC DNA]</scope>
    <source>
        <strain evidence="3 4">CGMCC 4.2026</strain>
    </source>
</reference>
<dbReference type="PANTHER" id="PTHR43639:SF1">
    <property type="entry name" value="SHORT-CHAIN DEHYDROGENASE_REDUCTASE FAMILY PROTEIN"/>
    <property type="match status" value="1"/>
</dbReference>
<dbReference type="Proteomes" id="UP000181951">
    <property type="component" value="Unassembled WGS sequence"/>
</dbReference>
<dbReference type="InterPro" id="IPR002347">
    <property type="entry name" value="SDR_fam"/>
</dbReference>
<accession>A0A1H8PXQ8</accession>
<proteinExistence type="inferred from homology"/>
<dbReference type="AlphaFoldDB" id="A0A1H8PXQ8"/>
<evidence type="ECO:0000313" key="4">
    <source>
        <dbReference type="Proteomes" id="UP000181951"/>
    </source>
</evidence>
<keyword evidence="4" id="KW-1185">Reference proteome</keyword>
<evidence type="ECO:0000256" key="2">
    <source>
        <dbReference type="ARBA" id="ARBA00023002"/>
    </source>
</evidence>
<dbReference type="RefSeq" id="WP_069463403.1">
    <property type="nucleotide sequence ID" value="NZ_FODD01000027.1"/>
</dbReference>
<dbReference type="PANTHER" id="PTHR43639">
    <property type="entry name" value="OXIDOREDUCTASE, SHORT-CHAIN DEHYDROGENASE/REDUCTASE FAMILY (AFU_ORTHOLOGUE AFUA_5G02870)"/>
    <property type="match status" value="1"/>
</dbReference>
<name>A0A1H8PXQ8_9ACTN</name>
<keyword evidence="2" id="KW-0560">Oxidoreductase</keyword>
<dbReference type="STRING" id="310780.SAMN05216267_102764"/>
<dbReference type="OrthoDB" id="286404at2"/>
<dbReference type="EMBL" id="FODD01000027">
    <property type="protein sequence ID" value="SEO46606.1"/>
    <property type="molecule type" value="Genomic_DNA"/>
</dbReference>
<dbReference type="Gene3D" id="3.40.50.720">
    <property type="entry name" value="NAD(P)-binding Rossmann-like Domain"/>
    <property type="match status" value="1"/>
</dbReference>
<dbReference type="GO" id="GO:0016491">
    <property type="term" value="F:oxidoreductase activity"/>
    <property type="evidence" value="ECO:0007669"/>
    <property type="project" value="UniProtKB-KW"/>
</dbReference>
<protein>
    <submittedName>
        <fullName evidence="3">NAD(P)-dependent dehydrogenase, short-chain alcohol dehydrogenase family</fullName>
    </submittedName>
</protein>
<dbReference type="PRINTS" id="PR00081">
    <property type="entry name" value="GDHRDH"/>
</dbReference>
<gene>
    <name evidence="3" type="ORF">SAMN05216267_102764</name>
</gene>
<dbReference type="PRINTS" id="PR00080">
    <property type="entry name" value="SDRFAMILY"/>
</dbReference>